<feature type="compositionally biased region" description="Basic residues" evidence="1">
    <location>
        <begin position="48"/>
        <end position="62"/>
    </location>
</feature>
<feature type="region of interest" description="Disordered" evidence="1">
    <location>
        <begin position="12"/>
        <end position="115"/>
    </location>
</feature>
<dbReference type="VEuPathDB" id="VectorBase:ADAC004981"/>
<gene>
    <name evidence="2" type="ORF">AND_004981</name>
</gene>
<proteinExistence type="predicted"/>
<reference evidence="2" key="3">
    <citation type="journal article" date="2013" name="Nucleic Acids Res.">
        <title>The genome of Anopheles darlingi, the main neotropical malaria vector.</title>
        <authorList>
            <person name="Marinotti O."/>
            <person name="Cerqueira G.C."/>
            <person name="de Almeida L.G."/>
            <person name="Ferro M.I."/>
            <person name="Loreto E.L."/>
            <person name="Zaha A."/>
            <person name="Teixeira S.M."/>
            <person name="Wespiser A.R."/>
            <person name="Almeida E Silva A."/>
            <person name="Schlindwein A.D."/>
            <person name="Pacheco A.C."/>
            <person name="Silva A.L."/>
            <person name="Graveley B.R."/>
            <person name="Walenz B.P."/>
            <person name="Lima Bde A."/>
            <person name="Ribeiro C.A."/>
            <person name="Nunes-Silva C.G."/>
            <person name="de Carvalho C.R."/>
            <person name="Soares C.M."/>
            <person name="de Menezes C.B."/>
            <person name="Matiolli C."/>
            <person name="Caffrey D."/>
            <person name="Araujo D.A."/>
            <person name="de Oliveira D.M."/>
            <person name="Golenbock D."/>
            <person name="Grisard E.C."/>
            <person name="Fantinatti-Garboggini F."/>
            <person name="de Carvalho F.M."/>
            <person name="Barcellos F.G."/>
            <person name="Prosdocimi F."/>
            <person name="May G."/>
            <person name="Azevedo Junior G.M."/>
            <person name="Guimaraes G.M."/>
            <person name="Goldman G.H."/>
            <person name="Padilha I.Q."/>
            <person name="Batista Jda S."/>
            <person name="Ferro J.A."/>
            <person name="Ribeiro J.M."/>
            <person name="Fietto J.L."/>
            <person name="Dabbas K.M."/>
            <person name="Cerdeira L."/>
            <person name="Agnez-Lima L.F."/>
            <person name="Brocchi M."/>
            <person name="de Carvalho M.O."/>
            <person name="Teixeira Mde M."/>
            <person name="Diniz Maia Mde M."/>
            <person name="Goldman M.H."/>
            <person name="Cruz Schneider M.P."/>
            <person name="Felipe M.S."/>
            <person name="Hungria M."/>
            <person name="Nicolas M.F."/>
            <person name="Pereira M."/>
            <person name="Montes M.A."/>
            <person name="Cantao M.E."/>
            <person name="Vincentz M."/>
            <person name="Rafael M.S."/>
            <person name="Silverman N."/>
            <person name="Stoco P.H."/>
            <person name="Souza R.C."/>
            <person name="Vicentini R."/>
            <person name="Gazzinelli R.T."/>
            <person name="Neves Rde O."/>
            <person name="Silva R."/>
            <person name="Astolfi-Filho S."/>
            <person name="Maciel T.E."/>
            <person name="Urmenyi T.P."/>
            <person name="Tadei W.P."/>
            <person name="Camargo E.P."/>
            <person name="de Vasconcelos A.T."/>
        </authorList>
    </citation>
    <scope>NUCLEOTIDE SEQUENCE</scope>
</reference>
<dbReference type="HOGENOM" id="CLU_2110934_0_0_1"/>
<reference evidence="2" key="2">
    <citation type="submission" date="2010-05" db="EMBL/GenBank/DDBJ databases">
        <authorList>
            <person name="Almeida L.G."/>
            <person name="Nicolas M.F."/>
            <person name="Souza R.C."/>
            <person name="Vasconcelos A.T.R."/>
        </authorList>
    </citation>
    <scope>NUCLEOTIDE SEQUENCE</scope>
</reference>
<evidence type="ECO:0000313" key="2">
    <source>
        <dbReference type="EMBL" id="ETN63308.1"/>
    </source>
</evidence>
<dbReference type="EMBL" id="ADMH02001265">
    <property type="protein sequence ID" value="ETN63308.1"/>
    <property type="molecule type" value="Genomic_DNA"/>
</dbReference>
<keyword evidence="4" id="KW-1185">Reference proteome</keyword>
<evidence type="ECO:0000313" key="4">
    <source>
        <dbReference type="Proteomes" id="UP000000673"/>
    </source>
</evidence>
<dbReference type="AlphaFoldDB" id="W5JJ37"/>
<sequence length="115" mass="11991">MLCFVQGIASMNHGTGTGSTMVRRSNKLLGSSEVSSTSSASSSSPAGKRLHKARRIMLRKSRSANSVGLGTRPLPISSTIEPLTSLESTGLPEGSAHLNVLSRSPSHSTTKSDPK</sequence>
<dbReference type="VEuPathDB" id="VectorBase:ADAR2_011285"/>
<protein>
    <submittedName>
        <fullName evidence="2 3">Uncharacterized protein</fullName>
    </submittedName>
</protein>
<feature type="compositionally biased region" description="Polar residues" evidence="1">
    <location>
        <begin position="12"/>
        <end position="23"/>
    </location>
</feature>
<feature type="compositionally biased region" description="Polar residues" evidence="1">
    <location>
        <begin position="76"/>
        <end position="88"/>
    </location>
</feature>
<dbReference type="EnsemblMetazoa" id="ADAC004981-RA">
    <property type="protein sequence ID" value="ADAC004981-PA"/>
    <property type="gene ID" value="ADAC004981"/>
</dbReference>
<organism evidence="2">
    <name type="scientific">Anopheles darlingi</name>
    <name type="common">Mosquito</name>
    <dbReference type="NCBI Taxonomy" id="43151"/>
    <lineage>
        <taxon>Eukaryota</taxon>
        <taxon>Metazoa</taxon>
        <taxon>Ecdysozoa</taxon>
        <taxon>Arthropoda</taxon>
        <taxon>Hexapoda</taxon>
        <taxon>Insecta</taxon>
        <taxon>Pterygota</taxon>
        <taxon>Neoptera</taxon>
        <taxon>Endopterygota</taxon>
        <taxon>Diptera</taxon>
        <taxon>Nematocera</taxon>
        <taxon>Culicoidea</taxon>
        <taxon>Culicidae</taxon>
        <taxon>Anophelinae</taxon>
        <taxon>Anopheles</taxon>
    </lineage>
</organism>
<name>W5JJ37_ANODA</name>
<evidence type="ECO:0000256" key="1">
    <source>
        <dbReference type="SAM" id="MobiDB-lite"/>
    </source>
</evidence>
<reference evidence="2 4" key="1">
    <citation type="journal article" date="2010" name="BMC Genomics">
        <title>Combination of measures distinguishes pre-miRNAs from other stem-loops in the genome of the newly sequenced Anopheles darlingi.</title>
        <authorList>
            <person name="Mendes N.D."/>
            <person name="Freitas A.T."/>
            <person name="Vasconcelos A.T."/>
            <person name="Sagot M.F."/>
        </authorList>
    </citation>
    <scope>NUCLEOTIDE SEQUENCE</scope>
</reference>
<evidence type="ECO:0000313" key="3">
    <source>
        <dbReference type="EnsemblMetazoa" id="ADAC004981-PA"/>
    </source>
</evidence>
<reference evidence="3" key="4">
    <citation type="submission" date="2015-06" db="UniProtKB">
        <authorList>
            <consortium name="EnsemblMetazoa"/>
        </authorList>
    </citation>
    <scope>IDENTIFICATION</scope>
</reference>
<dbReference type="Proteomes" id="UP000000673">
    <property type="component" value="Unassembled WGS sequence"/>
</dbReference>
<accession>W5JJ37</accession>
<feature type="compositionally biased region" description="Low complexity" evidence="1">
    <location>
        <begin position="31"/>
        <end position="44"/>
    </location>
</feature>